<protein>
    <recommendedName>
        <fullName evidence="2">DUF2007 domain-containing protein</fullName>
    </recommendedName>
</protein>
<evidence type="ECO:0000313" key="1">
    <source>
        <dbReference type="EMBL" id="VAV92771.1"/>
    </source>
</evidence>
<reference evidence="1" key="1">
    <citation type="submission" date="2018-06" db="EMBL/GenBank/DDBJ databases">
        <authorList>
            <person name="Zhirakovskaya E."/>
        </authorList>
    </citation>
    <scope>NUCLEOTIDE SEQUENCE</scope>
</reference>
<gene>
    <name evidence="1" type="ORF">MNBD_ACTINO02-2980</name>
</gene>
<evidence type="ECO:0008006" key="2">
    <source>
        <dbReference type="Google" id="ProtNLM"/>
    </source>
</evidence>
<accession>A0A3B0RMU5</accession>
<name>A0A3B0RMU5_9ZZZZ</name>
<dbReference type="AlphaFoldDB" id="A0A3B0RMU5"/>
<proteinExistence type="predicted"/>
<sequence length="78" mass="8328">MIFGRRVHEPVVVATCATEEQAERIWAVLIDADIPSVIQHDPAMLGGPQLFQVLVENGRSAEAIAALSKGDAAESSED</sequence>
<organism evidence="1">
    <name type="scientific">hydrothermal vent metagenome</name>
    <dbReference type="NCBI Taxonomy" id="652676"/>
    <lineage>
        <taxon>unclassified sequences</taxon>
        <taxon>metagenomes</taxon>
        <taxon>ecological metagenomes</taxon>
    </lineage>
</organism>
<dbReference type="EMBL" id="UOEK01000031">
    <property type="protein sequence ID" value="VAV92771.1"/>
    <property type="molecule type" value="Genomic_DNA"/>
</dbReference>